<comment type="caution">
    <text evidence="1">The sequence shown here is derived from an EMBL/GenBank/DDBJ whole genome shotgun (WGS) entry which is preliminary data.</text>
</comment>
<reference evidence="1" key="1">
    <citation type="journal article" date="2015" name="Nature">
        <title>Complex archaea that bridge the gap between prokaryotes and eukaryotes.</title>
        <authorList>
            <person name="Spang A."/>
            <person name="Saw J.H."/>
            <person name="Jorgensen S.L."/>
            <person name="Zaremba-Niedzwiedzka K."/>
            <person name="Martijn J."/>
            <person name="Lind A.E."/>
            <person name="van Eijk R."/>
            <person name="Schleper C."/>
            <person name="Guy L."/>
            <person name="Ettema T.J."/>
        </authorList>
    </citation>
    <scope>NUCLEOTIDE SEQUENCE</scope>
</reference>
<dbReference type="AlphaFoldDB" id="A0A0F9GPL1"/>
<feature type="non-terminal residue" evidence="1">
    <location>
        <position position="523"/>
    </location>
</feature>
<sequence length="523" mass="57747">MRGRIPLLLAAMAIASAGVADAALPKWSIAELKDAGKSNWGKAETADGRSYRAALAGKPAALTVPIWWGKSLRPTEGTVYVLKVSYRDTASAPVVFTTHAGIGSYISPQEVHRFGGLADGKWKVAHVPVSWDLICRKNAPGDVTELFIRADKDLPVEYVQVTLAGRGAARRHARETRAWIARVQADKLKAADLGPKQKPVIPAAMKGEALVPYARTYMSPLTRRCAPQKGEAGATLKMRMAQNEFEPATFGVYANGKGLRNVSFTVSDLTGPAGKLACELDLRTAEYSLVTKRKGGFQLFPNRLWPEHAVDIPAGQSHWFWITVRTLGAASKAGLYRAKVTITAAGRTAELPLEVRVEPVMLPTMQQAGLDLGSCSPALVSYQELKTLAEHNHTGMHLWFGGVQPKMSYANGKLHNDWYYIDPWMVYAAKKLDMTHMFWFLGGDPYGFPDSVTFERDLYRALEGDVNVGRKKFLKETNAKPDKVVPPIRDLYVEWVRQVAEQGKKNGWPKLVLHPFDEPAKWV</sequence>
<proteinExistence type="predicted"/>
<name>A0A0F9GPL1_9ZZZZ</name>
<accession>A0A0F9GPL1</accession>
<evidence type="ECO:0000313" key="1">
    <source>
        <dbReference type="EMBL" id="KKL71345.1"/>
    </source>
</evidence>
<organism evidence="1">
    <name type="scientific">marine sediment metagenome</name>
    <dbReference type="NCBI Taxonomy" id="412755"/>
    <lineage>
        <taxon>unclassified sequences</taxon>
        <taxon>metagenomes</taxon>
        <taxon>ecological metagenomes</taxon>
    </lineage>
</organism>
<evidence type="ECO:0008006" key="2">
    <source>
        <dbReference type="Google" id="ProtNLM"/>
    </source>
</evidence>
<dbReference type="EMBL" id="LAZR01025622">
    <property type="protein sequence ID" value="KKL71345.1"/>
    <property type="molecule type" value="Genomic_DNA"/>
</dbReference>
<protein>
    <recommendedName>
        <fullName evidence="2">Glycoside hydrolase 123 C-terminal domain-containing protein</fullName>
    </recommendedName>
</protein>
<gene>
    <name evidence="1" type="ORF">LCGC14_2095850</name>
</gene>